<gene>
    <name evidence="13" type="ORF">SORBI_3007G080840</name>
</gene>
<evidence type="ECO:0000313" key="14">
    <source>
        <dbReference type="Proteomes" id="UP000000768"/>
    </source>
</evidence>
<dbReference type="STRING" id="4558.A0A1Z5R8M4"/>
<dbReference type="OMA" id="PRCAWER"/>
<dbReference type="Pfam" id="PF00560">
    <property type="entry name" value="LRR_1"/>
    <property type="match status" value="9"/>
</dbReference>
<evidence type="ECO:0000256" key="7">
    <source>
        <dbReference type="ARBA" id="ARBA00022737"/>
    </source>
</evidence>
<dbReference type="PANTHER" id="PTHR48063">
    <property type="entry name" value="LRR RECEPTOR-LIKE KINASE"/>
    <property type="match status" value="1"/>
</dbReference>
<evidence type="ECO:0000256" key="1">
    <source>
        <dbReference type="ARBA" id="ARBA00004251"/>
    </source>
</evidence>
<keyword evidence="10" id="KW-0325">Glycoprotein</keyword>
<dbReference type="PRINTS" id="PR00019">
    <property type="entry name" value="LEURICHRPT"/>
</dbReference>
<evidence type="ECO:0000256" key="2">
    <source>
        <dbReference type="ARBA" id="ARBA00009592"/>
    </source>
</evidence>
<dbReference type="InterPro" id="IPR003591">
    <property type="entry name" value="Leu-rich_rpt_typical-subtyp"/>
</dbReference>
<dbReference type="SMART" id="SM00369">
    <property type="entry name" value="LRR_TYP"/>
    <property type="match status" value="7"/>
</dbReference>
<organism evidence="13 14">
    <name type="scientific">Sorghum bicolor</name>
    <name type="common">Sorghum</name>
    <name type="synonym">Sorghum vulgare</name>
    <dbReference type="NCBI Taxonomy" id="4558"/>
    <lineage>
        <taxon>Eukaryota</taxon>
        <taxon>Viridiplantae</taxon>
        <taxon>Streptophyta</taxon>
        <taxon>Embryophyta</taxon>
        <taxon>Tracheophyta</taxon>
        <taxon>Spermatophyta</taxon>
        <taxon>Magnoliopsida</taxon>
        <taxon>Liliopsida</taxon>
        <taxon>Poales</taxon>
        <taxon>Poaceae</taxon>
        <taxon>PACMAD clade</taxon>
        <taxon>Panicoideae</taxon>
        <taxon>Andropogonodae</taxon>
        <taxon>Andropogoneae</taxon>
        <taxon>Sorghinae</taxon>
        <taxon>Sorghum</taxon>
    </lineage>
</organism>
<comment type="subcellular location">
    <subcellularLocation>
        <location evidence="1">Cell membrane</location>
        <topology evidence="1">Single-pass type I membrane protein</topology>
    </subcellularLocation>
</comment>
<evidence type="ECO:0000256" key="4">
    <source>
        <dbReference type="ARBA" id="ARBA00022614"/>
    </source>
</evidence>
<dbReference type="Pfam" id="PF13855">
    <property type="entry name" value="LRR_8"/>
    <property type="match status" value="1"/>
</dbReference>
<feature type="domain" description="Leucine-rich repeat-containing N-terminal plant-type" evidence="12">
    <location>
        <begin position="46"/>
        <end position="83"/>
    </location>
</feature>
<proteinExistence type="inferred from homology"/>
<dbReference type="InParanoid" id="A0A1Z5R8M4"/>
<sequence length="598" mass="66054">MHPEKTNPSLVLLFILIIATSLFLTVTALQAEQHGSNRSASGCIPAERAALLSFRKGIAADFTSRLASWHGGDCCRWRGVRCSNHTGHILELDLGNQNPSTGSVTGCDDVNALFGEISPSLLSLEQLQHLDLSWNCLTERQETIPLFMGLMKSLRYLNLSGIPFSGEVRPQLGNLSELQYLDLGSQDLGYRMYSADITWLQHLPLQYLGMSNVNLSQLDLSDNNFDHEIASSWFWKETSLRHLHLGYNRLFGQFHDALENMTSLQVLDLSFGLNQGLVMEGNFKNLCCPNVHWIHCRSCIWALINITGTFPVLIGRFNALSVLDLSRNNLAGNIPPELSNCTHLNTLDLSYNKIVGPLPPEFRRLTRLITLDLSNNHLSGSVPTGLGAFTNLTCIPVSLCKLNLLSDLDLSNNLLDGQIPRCFDSESSQCIEFLLLSNNSLSGEFPAFLQNCTGLHFLDLAWNNLFGKLPEWIGELTNLQFLRLGHNTFSGNIPAEITNLGYLQYLDLSSNNLSGVIPMHLSSLTAMTLKGYGRTLAYFIGLDLSGNSLTGEIPLDIISLDALINLNLSSNRLTGKIPNKIGALQSLESLDLSENHLS</sequence>
<keyword evidence="6 11" id="KW-0732">Signal</keyword>
<dbReference type="Pfam" id="PF13516">
    <property type="entry name" value="LRR_6"/>
    <property type="match status" value="1"/>
</dbReference>
<dbReference type="Gramene" id="OQU80114">
    <property type="protein sequence ID" value="OQU80114"/>
    <property type="gene ID" value="SORBI_3007G080840"/>
</dbReference>
<reference evidence="13 14" key="1">
    <citation type="journal article" date="2009" name="Nature">
        <title>The Sorghum bicolor genome and the diversification of grasses.</title>
        <authorList>
            <person name="Paterson A.H."/>
            <person name="Bowers J.E."/>
            <person name="Bruggmann R."/>
            <person name="Dubchak I."/>
            <person name="Grimwood J."/>
            <person name="Gundlach H."/>
            <person name="Haberer G."/>
            <person name="Hellsten U."/>
            <person name="Mitros T."/>
            <person name="Poliakov A."/>
            <person name="Schmutz J."/>
            <person name="Spannagl M."/>
            <person name="Tang H."/>
            <person name="Wang X."/>
            <person name="Wicker T."/>
            <person name="Bharti A.K."/>
            <person name="Chapman J."/>
            <person name="Feltus F.A."/>
            <person name="Gowik U."/>
            <person name="Grigoriev I.V."/>
            <person name="Lyons E."/>
            <person name="Maher C.A."/>
            <person name="Martis M."/>
            <person name="Narechania A."/>
            <person name="Otillar R.P."/>
            <person name="Penning B.W."/>
            <person name="Salamov A.A."/>
            <person name="Wang Y."/>
            <person name="Zhang L."/>
            <person name="Carpita N.C."/>
            <person name="Freeling M."/>
            <person name="Gingle A.R."/>
            <person name="Hash C.T."/>
            <person name="Keller B."/>
            <person name="Klein P."/>
            <person name="Kresovich S."/>
            <person name="McCann M.C."/>
            <person name="Ming R."/>
            <person name="Peterson D.G."/>
            <person name="Mehboob-ur-Rahman"/>
            <person name="Ware D."/>
            <person name="Westhoff P."/>
            <person name="Mayer K.F."/>
            <person name="Messing J."/>
            <person name="Rokhsar D.S."/>
        </authorList>
    </citation>
    <scope>NUCLEOTIDE SEQUENCE [LARGE SCALE GENOMIC DNA]</scope>
    <source>
        <strain evidence="14">cv. BTx623</strain>
    </source>
</reference>
<dbReference type="FunFam" id="3.80.10.10:FF:000041">
    <property type="entry name" value="LRR receptor-like serine/threonine-protein kinase ERECTA"/>
    <property type="match status" value="1"/>
</dbReference>
<dbReference type="PANTHER" id="PTHR48063:SF9">
    <property type="entry name" value="LRR PROTEIN WM1.10"/>
    <property type="match status" value="1"/>
</dbReference>
<evidence type="ECO:0000256" key="10">
    <source>
        <dbReference type="ARBA" id="ARBA00023180"/>
    </source>
</evidence>
<keyword evidence="4" id="KW-0433">Leucine-rich repeat</keyword>
<evidence type="ECO:0000259" key="12">
    <source>
        <dbReference type="Pfam" id="PF08263"/>
    </source>
</evidence>
<accession>A0A1Z5R8M4</accession>
<keyword evidence="7" id="KW-0677">Repeat</keyword>
<reference evidence="14" key="2">
    <citation type="journal article" date="2018" name="Plant J.">
        <title>The Sorghum bicolor reference genome: improved assembly, gene annotations, a transcriptome atlas, and signatures of genome organization.</title>
        <authorList>
            <person name="McCormick R.F."/>
            <person name="Truong S.K."/>
            <person name="Sreedasyam A."/>
            <person name="Jenkins J."/>
            <person name="Shu S."/>
            <person name="Sims D."/>
            <person name="Kennedy M."/>
            <person name="Amirebrahimi M."/>
            <person name="Weers B.D."/>
            <person name="McKinley B."/>
            <person name="Mattison A."/>
            <person name="Morishige D.T."/>
            <person name="Grimwood J."/>
            <person name="Schmutz J."/>
            <person name="Mullet J.E."/>
        </authorList>
    </citation>
    <scope>NUCLEOTIDE SEQUENCE [LARGE SCALE GENOMIC DNA]</scope>
    <source>
        <strain evidence="14">cv. BTx623</strain>
    </source>
</reference>
<feature type="non-terminal residue" evidence="13">
    <location>
        <position position="598"/>
    </location>
</feature>
<evidence type="ECO:0000256" key="8">
    <source>
        <dbReference type="ARBA" id="ARBA00022989"/>
    </source>
</evidence>
<dbReference type="Gene3D" id="3.80.10.10">
    <property type="entry name" value="Ribonuclease Inhibitor"/>
    <property type="match status" value="4"/>
</dbReference>
<dbReference type="Pfam" id="PF08263">
    <property type="entry name" value="LRRNT_2"/>
    <property type="match status" value="1"/>
</dbReference>
<dbReference type="GO" id="GO:0005886">
    <property type="term" value="C:plasma membrane"/>
    <property type="evidence" value="ECO:0007669"/>
    <property type="project" value="UniProtKB-SubCell"/>
</dbReference>
<feature type="signal peptide" evidence="11">
    <location>
        <begin position="1"/>
        <end position="28"/>
    </location>
</feature>
<dbReference type="InterPro" id="IPR046956">
    <property type="entry name" value="RLP23-like"/>
</dbReference>
<keyword evidence="8" id="KW-1133">Transmembrane helix</keyword>
<evidence type="ECO:0000256" key="9">
    <source>
        <dbReference type="ARBA" id="ARBA00023136"/>
    </source>
</evidence>
<dbReference type="InterPro" id="IPR032675">
    <property type="entry name" value="LRR_dom_sf"/>
</dbReference>
<evidence type="ECO:0000256" key="11">
    <source>
        <dbReference type="SAM" id="SignalP"/>
    </source>
</evidence>
<feature type="chain" id="PRO_5012735325" description="Leucine-rich repeat-containing N-terminal plant-type domain-containing protein" evidence="11">
    <location>
        <begin position="29"/>
        <end position="598"/>
    </location>
</feature>
<dbReference type="FunFam" id="3.80.10.10:FF:000383">
    <property type="entry name" value="Leucine-rich repeat receptor protein kinase EMS1"/>
    <property type="match status" value="1"/>
</dbReference>
<evidence type="ECO:0000313" key="13">
    <source>
        <dbReference type="EMBL" id="OQU80114.1"/>
    </source>
</evidence>
<keyword evidence="14" id="KW-1185">Reference proteome</keyword>
<dbReference type="InterPro" id="IPR001611">
    <property type="entry name" value="Leu-rich_rpt"/>
</dbReference>
<evidence type="ECO:0000256" key="3">
    <source>
        <dbReference type="ARBA" id="ARBA00022475"/>
    </source>
</evidence>
<name>A0A1Z5R8M4_SORBI</name>
<evidence type="ECO:0000256" key="6">
    <source>
        <dbReference type="ARBA" id="ARBA00022729"/>
    </source>
</evidence>
<comment type="similarity">
    <text evidence="2">Belongs to the RLP family.</text>
</comment>
<evidence type="ECO:0000256" key="5">
    <source>
        <dbReference type="ARBA" id="ARBA00022692"/>
    </source>
</evidence>
<dbReference type="Proteomes" id="UP000000768">
    <property type="component" value="Chromosome 7"/>
</dbReference>
<dbReference type="AlphaFoldDB" id="A0A1Z5R8M4"/>
<dbReference type="InterPro" id="IPR013210">
    <property type="entry name" value="LRR_N_plant-typ"/>
</dbReference>
<keyword evidence="3" id="KW-1003">Cell membrane</keyword>
<dbReference type="EMBL" id="CM000766">
    <property type="protein sequence ID" value="OQU80114.1"/>
    <property type="molecule type" value="Genomic_DNA"/>
</dbReference>
<keyword evidence="9" id="KW-0472">Membrane</keyword>
<keyword evidence="5" id="KW-0812">Transmembrane</keyword>
<dbReference type="SUPFAM" id="SSF52058">
    <property type="entry name" value="L domain-like"/>
    <property type="match status" value="2"/>
</dbReference>
<protein>
    <recommendedName>
        <fullName evidence="12">Leucine-rich repeat-containing N-terminal plant-type domain-containing protein</fullName>
    </recommendedName>
</protein>